<dbReference type="PANTHER" id="PTHR36509:SF2">
    <property type="entry name" value="BLL3101 PROTEIN"/>
    <property type="match status" value="1"/>
</dbReference>
<dbReference type="SUPFAM" id="SSF160935">
    <property type="entry name" value="VPA0735-like"/>
    <property type="match status" value="1"/>
</dbReference>
<accession>A0ABS7AFT6</accession>
<organism evidence="4 5">
    <name type="scientific">Roseomonas alba</name>
    <dbReference type="NCBI Taxonomy" id="2846776"/>
    <lineage>
        <taxon>Bacteria</taxon>
        <taxon>Pseudomonadati</taxon>
        <taxon>Pseudomonadota</taxon>
        <taxon>Alphaproteobacteria</taxon>
        <taxon>Acetobacterales</taxon>
        <taxon>Roseomonadaceae</taxon>
        <taxon>Roseomonas</taxon>
    </lineage>
</organism>
<dbReference type="EMBL" id="JAHYBZ010000010">
    <property type="protein sequence ID" value="MBW6401161.1"/>
    <property type="molecule type" value="Genomic_DNA"/>
</dbReference>
<evidence type="ECO:0000313" key="4">
    <source>
        <dbReference type="EMBL" id="MBW6401161.1"/>
    </source>
</evidence>
<evidence type="ECO:0000313" key="5">
    <source>
        <dbReference type="Proteomes" id="UP001196565"/>
    </source>
</evidence>
<feature type="signal peptide" evidence="1">
    <location>
        <begin position="1"/>
        <end position="25"/>
    </location>
</feature>
<dbReference type="Pfam" id="PF06863">
    <property type="entry name" value="DUF1254"/>
    <property type="match status" value="1"/>
</dbReference>
<evidence type="ECO:0000256" key="1">
    <source>
        <dbReference type="SAM" id="SignalP"/>
    </source>
</evidence>
<dbReference type="PANTHER" id="PTHR36509">
    <property type="entry name" value="BLL3101 PROTEIN"/>
    <property type="match status" value="1"/>
</dbReference>
<dbReference type="Pfam" id="PF06742">
    <property type="entry name" value="DUF1214"/>
    <property type="match status" value="1"/>
</dbReference>
<dbReference type="Proteomes" id="UP001196565">
    <property type="component" value="Unassembled WGS sequence"/>
</dbReference>
<keyword evidence="5" id="KW-1185">Reference proteome</keyword>
<comment type="caution">
    <text evidence="4">The sequence shown here is derived from an EMBL/GenBank/DDBJ whole genome shotgun (WGS) entry which is preliminary data.</text>
</comment>
<protein>
    <submittedName>
        <fullName evidence="4">DUF1214 domain-containing protein</fullName>
    </submittedName>
</protein>
<dbReference type="PROSITE" id="PS51318">
    <property type="entry name" value="TAT"/>
    <property type="match status" value="1"/>
</dbReference>
<dbReference type="Gene3D" id="2.60.40.1610">
    <property type="entry name" value="Domain of unknown function DUF1254"/>
    <property type="match status" value="1"/>
</dbReference>
<sequence length="484" mass="53222">MTAPTRFDTLSRRGLLAATATTALAAEALAPRAAMAQTIGADEARQIAIDAYIYGYSLVTTDITRLQMSNVAQQGLMQAPLGSFFNVRGYPPADYRGVSATNADTLYSMAWLDLQEPQVFSHPEIKGRFFNFELIDLWMVVKHSVGTNTTGTAAATYLFTGPGWQGQVPPGMVHIAYPTRYLGVLGRTYALDTPEDLAIVHRLQDQYKVVPLSSWGKPFTFAAPPVVDAGIPHREAPQKVILSLGLEGYFNWMTRLIPAAAVPAAEDAPMIERMAKIGLVPGRPFEMSKLSPAVQAALRDVPQVVTDRLNAGWANLGQDRNGWRVTTSGAIYGTDYLTRAIWASNGWPSQQPEVSVYPTVYVDSTGEALSGTKGYTLTFKRGELPPLNEMGFWSITMYQIDNGLWFYPNPLNRLTLSTRNTFKYNQDGSLTLYFQHASPGAEKESNWLPAPAAPFAMTMRLYWPNRTPPSILDGTWAPPPVVKS</sequence>
<feature type="domain" description="DUF1214" evidence="2">
    <location>
        <begin position="355"/>
        <end position="465"/>
    </location>
</feature>
<reference evidence="4 5" key="1">
    <citation type="submission" date="2021-07" db="EMBL/GenBank/DDBJ databases">
        <authorList>
            <person name="So Y."/>
        </authorList>
    </citation>
    <scope>NUCLEOTIDE SEQUENCE [LARGE SCALE GENOMIC DNA]</scope>
    <source>
        <strain evidence="4 5">HJA6</strain>
    </source>
</reference>
<dbReference type="Gene3D" id="2.60.120.600">
    <property type="entry name" value="Domain of unknown function DUF1214, C-terminal domain"/>
    <property type="match status" value="1"/>
</dbReference>
<gene>
    <name evidence="4" type="ORF">KPL78_25105</name>
</gene>
<feature type="domain" description="DUF1254" evidence="3">
    <location>
        <begin position="83"/>
        <end position="211"/>
    </location>
</feature>
<dbReference type="InterPro" id="IPR010621">
    <property type="entry name" value="DUF1214"/>
</dbReference>
<keyword evidence="1" id="KW-0732">Signal</keyword>
<name>A0ABS7AFT6_9PROT</name>
<proteinExistence type="predicted"/>
<dbReference type="InterPro" id="IPR006311">
    <property type="entry name" value="TAT_signal"/>
</dbReference>
<dbReference type="InterPro" id="IPR010679">
    <property type="entry name" value="DUF1254"/>
</dbReference>
<evidence type="ECO:0000259" key="3">
    <source>
        <dbReference type="Pfam" id="PF06863"/>
    </source>
</evidence>
<feature type="chain" id="PRO_5046622598" evidence="1">
    <location>
        <begin position="26"/>
        <end position="484"/>
    </location>
</feature>
<dbReference type="RefSeq" id="WP_219765724.1">
    <property type="nucleotide sequence ID" value="NZ_JAHYBZ010000010.1"/>
</dbReference>
<dbReference type="InterPro" id="IPR037049">
    <property type="entry name" value="DUF1214_C_sf"/>
</dbReference>
<dbReference type="InterPro" id="IPR037050">
    <property type="entry name" value="DUF1254_sf"/>
</dbReference>
<evidence type="ECO:0000259" key="2">
    <source>
        <dbReference type="Pfam" id="PF06742"/>
    </source>
</evidence>